<reference evidence="3" key="1">
    <citation type="submission" date="2022-11" db="UniProtKB">
        <authorList>
            <consortium name="WormBaseParasite"/>
        </authorList>
    </citation>
    <scope>IDENTIFICATION</scope>
</reference>
<dbReference type="WBParaSite" id="Minc3s00424g12085">
    <property type="protein sequence ID" value="Minc3s00424g12085"/>
    <property type="gene ID" value="Minc3s00424g12085"/>
</dbReference>
<accession>A0A914LDP4</accession>
<evidence type="ECO:0000313" key="2">
    <source>
        <dbReference type="Proteomes" id="UP000887563"/>
    </source>
</evidence>
<dbReference type="GO" id="GO:0004672">
    <property type="term" value="F:protein kinase activity"/>
    <property type="evidence" value="ECO:0007669"/>
    <property type="project" value="InterPro"/>
</dbReference>
<sequence length="107" mass="12328">MYIVMELGGQSLDKYFNANKNNHQHNMHNFVRDIFRATALAIQQFHNAGGIHLDIKADNFIMALNDNQSEMQVNPLKSKLSLATEDYMAPEIRSKLFSNRKDNVFNL</sequence>
<name>A0A914LDP4_MELIC</name>
<dbReference type="PROSITE" id="PS50011">
    <property type="entry name" value="PROTEIN_KINASE_DOM"/>
    <property type="match status" value="1"/>
</dbReference>
<dbReference type="AlphaFoldDB" id="A0A914LDP4"/>
<dbReference type="Proteomes" id="UP000887563">
    <property type="component" value="Unplaced"/>
</dbReference>
<dbReference type="GO" id="GO:0005524">
    <property type="term" value="F:ATP binding"/>
    <property type="evidence" value="ECO:0007669"/>
    <property type="project" value="InterPro"/>
</dbReference>
<dbReference type="InterPro" id="IPR011009">
    <property type="entry name" value="Kinase-like_dom_sf"/>
</dbReference>
<evidence type="ECO:0000313" key="3">
    <source>
        <dbReference type="WBParaSite" id="Minc3s00424g12085"/>
    </source>
</evidence>
<organism evidence="2 3">
    <name type="scientific">Meloidogyne incognita</name>
    <name type="common">Southern root-knot nematode worm</name>
    <name type="synonym">Oxyuris incognita</name>
    <dbReference type="NCBI Taxonomy" id="6306"/>
    <lineage>
        <taxon>Eukaryota</taxon>
        <taxon>Metazoa</taxon>
        <taxon>Ecdysozoa</taxon>
        <taxon>Nematoda</taxon>
        <taxon>Chromadorea</taxon>
        <taxon>Rhabditida</taxon>
        <taxon>Tylenchina</taxon>
        <taxon>Tylenchomorpha</taxon>
        <taxon>Tylenchoidea</taxon>
        <taxon>Meloidogynidae</taxon>
        <taxon>Meloidogyninae</taxon>
        <taxon>Meloidogyne</taxon>
        <taxon>Meloidogyne incognita group</taxon>
    </lineage>
</organism>
<dbReference type="InterPro" id="IPR000719">
    <property type="entry name" value="Prot_kinase_dom"/>
</dbReference>
<keyword evidence="2" id="KW-1185">Reference proteome</keyword>
<feature type="domain" description="Protein kinase" evidence="1">
    <location>
        <begin position="1"/>
        <end position="107"/>
    </location>
</feature>
<dbReference type="Gene3D" id="1.10.510.10">
    <property type="entry name" value="Transferase(Phosphotransferase) domain 1"/>
    <property type="match status" value="1"/>
</dbReference>
<dbReference type="SUPFAM" id="SSF56112">
    <property type="entry name" value="Protein kinase-like (PK-like)"/>
    <property type="match status" value="1"/>
</dbReference>
<protein>
    <submittedName>
        <fullName evidence="3">Protein kinase domain-containing protein</fullName>
    </submittedName>
</protein>
<evidence type="ECO:0000259" key="1">
    <source>
        <dbReference type="PROSITE" id="PS50011"/>
    </source>
</evidence>
<proteinExistence type="predicted"/>